<organism evidence="3 4">
    <name type="scientific">Natranaerobius trueperi</name>
    <dbReference type="NCBI Taxonomy" id="759412"/>
    <lineage>
        <taxon>Bacteria</taxon>
        <taxon>Bacillati</taxon>
        <taxon>Bacillota</taxon>
        <taxon>Clostridia</taxon>
        <taxon>Natranaerobiales</taxon>
        <taxon>Natranaerobiaceae</taxon>
        <taxon>Natranaerobius</taxon>
    </lineage>
</organism>
<evidence type="ECO:0000313" key="4">
    <source>
        <dbReference type="Proteomes" id="UP000214588"/>
    </source>
</evidence>
<dbReference type="PROSITE" id="PS50263">
    <property type="entry name" value="CN_HYDROLASE"/>
    <property type="match status" value="1"/>
</dbReference>
<name>A0A226BX75_9FIRM</name>
<dbReference type="InterPro" id="IPR036526">
    <property type="entry name" value="C-N_Hydrolase_sf"/>
</dbReference>
<evidence type="ECO:0000259" key="2">
    <source>
        <dbReference type="PROSITE" id="PS50263"/>
    </source>
</evidence>
<feature type="domain" description="CN hydrolase" evidence="2">
    <location>
        <begin position="2"/>
        <end position="235"/>
    </location>
</feature>
<proteinExistence type="predicted"/>
<dbReference type="SUPFAM" id="SSF56317">
    <property type="entry name" value="Carbon-nitrogen hydrolase"/>
    <property type="match status" value="1"/>
</dbReference>
<dbReference type="RefSeq" id="WP_089023744.1">
    <property type="nucleotide sequence ID" value="NZ_NIQC01000016.1"/>
</dbReference>
<accession>A0A226BX75</accession>
<gene>
    <name evidence="3" type="ORF">CDO51_07895</name>
</gene>
<dbReference type="OrthoDB" id="9811121at2"/>
<reference evidence="3 4" key="1">
    <citation type="submission" date="2017-06" db="EMBL/GenBank/DDBJ databases">
        <title>Draft Genome Sequence of Natranaerobius trueperi halophilic, alkalithermophilic bacteria from soda lakes.</title>
        <authorList>
            <person name="Zhao B."/>
        </authorList>
    </citation>
    <scope>NUCLEOTIDE SEQUENCE [LARGE SCALE GENOMIC DNA]</scope>
    <source>
        <strain evidence="3 4">DSM 18760</strain>
    </source>
</reference>
<keyword evidence="1" id="KW-0378">Hydrolase</keyword>
<dbReference type="PANTHER" id="PTHR43674:SF16">
    <property type="entry name" value="CARBON-NITROGEN FAMILY, PUTATIVE (AFU_ORTHOLOGUE AFUA_5G02350)-RELATED"/>
    <property type="match status" value="1"/>
</dbReference>
<dbReference type="Proteomes" id="UP000214588">
    <property type="component" value="Unassembled WGS sequence"/>
</dbReference>
<dbReference type="InterPro" id="IPR050345">
    <property type="entry name" value="Aliph_Amidase/BUP"/>
</dbReference>
<dbReference type="Pfam" id="PF00795">
    <property type="entry name" value="CN_hydrolase"/>
    <property type="match status" value="1"/>
</dbReference>
<evidence type="ECO:0000256" key="1">
    <source>
        <dbReference type="ARBA" id="ARBA00022801"/>
    </source>
</evidence>
<dbReference type="GO" id="GO:0016811">
    <property type="term" value="F:hydrolase activity, acting on carbon-nitrogen (but not peptide) bonds, in linear amides"/>
    <property type="evidence" value="ECO:0007669"/>
    <property type="project" value="TreeGrafter"/>
</dbReference>
<protein>
    <submittedName>
        <fullName evidence="3">Nitrilase</fullName>
    </submittedName>
</protein>
<evidence type="ECO:0000313" key="3">
    <source>
        <dbReference type="EMBL" id="OWZ83521.1"/>
    </source>
</evidence>
<dbReference type="InterPro" id="IPR003010">
    <property type="entry name" value="C-N_Hydrolase"/>
</dbReference>
<sequence>MFQVAAVQMTPIMNDVEANLKRGVHFAHKALEENVDLLVFPELWTTGYYLSRKSFEKLAEKPDGKTVSTFKEIAKKGDVSIVCPFVLEEEGKIYIAAAVIDHDGEVRGVVKKSLLWGREQQIFDASDMEYPTFDSKVGKIGILICYEMEFPETSRLLTLEGAELIVCPSVWSMSASHRWDIQLPARALDNTVFVLGVNTVGNNTCGKSRLISPMGDELAEASSKKEELLIRAIDMETLNWARDEVPYLEDYKKKLTPGDQKIPTPIW</sequence>
<dbReference type="EMBL" id="NIQC01000016">
    <property type="protein sequence ID" value="OWZ83521.1"/>
    <property type="molecule type" value="Genomic_DNA"/>
</dbReference>
<dbReference type="AlphaFoldDB" id="A0A226BX75"/>
<dbReference type="Gene3D" id="3.60.110.10">
    <property type="entry name" value="Carbon-nitrogen hydrolase"/>
    <property type="match status" value="1"/>
</dbReference>
<dbReference type="PANTHER" id="PTHR43674">
    <property type="entry name" value="NITRILASE C965.09-RELATED"/>
    <property type="match status" value="1"/>
</dbReference>
<comment type="caution">
    <text evidence="3">The sequence shown here is derived from an EMBL/GenBank/DDBJ whole genome shotgun (WGS) entry which is preliminary data.</text>
</comment>
<keyword evidence="4" id="KW-1185">Reference proteome</keyword>